<dbReference type="AlphaFoldDB" id="A0A345CPA7"/>
<protein>
    <submittedName>
        <fullName evidence="1">Uncharacterized protein</fullName>
    </submittedName>
</protein>
<dbReference type="EMBL" id="CP013970">
    <property type="protein sequence ID" value="AXF75274.1"/>
    <property type="molecule type" value="Genomic_DNA"/>
</dbReference>
<dbReference type="Proteomes" id="UP000264980">
    <property type="component" value="Chromosome"/>
</dbReference>
<dbReference type="InterPro" id="IPR009057">
    <property type="entry name" value="Homeodomain-like_sf"/>
</dbReference>
<accession>A0A345CPA7</accession>
<gene>
    <name evidence="1" type="ORF">AV903_02775</name>
</gene>
<evidence type="ECO:0000313" key="2">
    <source>
        <dbReference type="Proteomes" id="UP000264980"/>
    </source>
</evidence>
<reference evidence="2" key="1">
    <citation type="submission" date="2016-01" db="EMBL/GenBank/DDBJ databases">
        <authorList>
            <person name="Shapiro L."/>
        </authorList>
    </citation>
    <scope>NUCLEOTIDE SEQUENCE [LARGE SCALE GENOMIC DNA]</scope>
    <source>
        <strain evidence="2">MDcuke</strain>
    </source>
</reference>
<evidence type="ECO:0000313" key="1">
    <source>
        <dbReference type="EMBL" id="AXF75274.1"/>
    </source>
</evidence>
<dbReference type="SUPFAM" id="SSF46689">
    <property type="entry name" value="Homeodomain-like"/>
    <property type="match status" value="1"/>
</dbReference>
<proteinExistence type="predicted"/>
<name>A0A345CPA7_9GAMM</name>
<organism evidence="1 2">
    <name type="scientific">Erwinia tracheiphila</name>
    <dbReference type="NCBI Taxonomy" id="65700"/>
    <lineage>
        <taxon>Bacteria</taxon>
        <taxon>Pseudomonadati</taxon>
        <taxon>Pseudomonadota</taxon>
        <taxon>Gammaproteobacteria</taxon>
        <taxon>Enterobacterales</taxon>
        <taxon>Erwiniaceae</taxon>
        <taxon>Erwinia</taxon>
    </lineage>
</organism>
<sequence>MASEIVNLLGVSNAMNLFKHFGGSTFPIGKGIRYLGGQRAKALRSILAANDIKKLQDYFSGEIVYLPRCDRVLREVRNRQFLKEFADMRQQGVSSVMAMTTLCPRHGFSDRYAWQLLKKDRQSKADCE</sequence>